<dbReference type="SUPFAM" id="SSF50998">
    <property type="entry name" value="Quinoprotein alcohol dehydrogenase-like"/>
    <property type="match status" value="1"/>
</dbReference>
<dbReference type="EMBL" id="JABBJJ010000055">
    <property type="protein sequence ID" value="NMO16053.1"/>
    <property type="molecule type" value="Genomic_DNA"/>
</dbReference>
<reference evidence="2 3" key="1">
    <citation type="submission" date="2020-04" db="EMBL/GenBank/DDBJ databases">
        <title>Draft genome of Pyxidicoccus fallax type strain.</title>
        <authorList>
            <person name="Whitworth D.E."/>
        </authorList>
    </citation>
    <scope>NUCLEOTIDE SEQUENCE [LARGE SCALE GENOMIC DNA]</scope>
    <source>
        <strain evidence="2 3">DSM 14698</strain>
    </source>
</reference>
<name>A0A848LFW0_9BACT</name>
<sequence>MRLSSLVTTALILAAPGPASGQTGDFNACIDTTGDDAQPDFTEAQGDRSAVLVIPPNPPAKAKLRLNTFQEELDPELIRLPFEQDLEALIVDDRAGDGASHTLGWFYYDELITRQYVNANNTPNNTNDDTLIDADGSGIPDFHEDLFNLNPARAYIGVNPRCDKRFTHVRPDGTSIQLREPELLTATCNEPGTYADWGGPRRWPEEDNRYPPKPLDTAVVGRGLIWYDWAANVDRTLDIPGGAPMTRVDSWFSDQGLFPHIPNLLEPQDPRNGNKGMGHLALLATDDDDNRCPQSGEAECLQPRMAWSTDGTTQIGPIWDKGGGYNGIPDYKASAFDDRGRLIPGKNWNAAPNEEDRRVKIGRVQGQREIVFFLVTYVRQVFGWMNDTQSTDACFMTYALPPPSGRMQCDLWAHGDINVFFSKTFLNLDLHQTAGEDVVTKNLRTNWLDQGAYDRLQMPEYGRVFFEPTQNKTVRAINQRAAHTIVGAPANNPNVWILGWEDQNSGGNRTYNDIVILINKQNNGVYKSEVVSDIDLADARDYTITSVTLSVDDHPFFDPQGNSGACTPNIEQPNGTIHRPRPKISYQVALDCKVCVSNCNSSDPQNPPVFGRKPTEPDWIDVPFNHPTEPPGERNQTVSIDDLLERGYTGTQLCWRAIMESPGEGCQPTIANVNISYKAQKSGKYERATRIRVANTELFGVAEVPGRQWVETPGLQPSTRLLNGRPDMSPRGHVYLKKLYEPENQNVLLPDSDLANPPLWDAGEVQRLAIRNGDPNARKLFTRRNGARTELKNLTGSDSPVFPTTGTGTFCPNAASARYDLNIDGECNAADRTTLIHWLYGWEQLDPANPNNPALSSKRTWPMGAIGLSAPALVAEPTDPAWLLNPYVTEDEKSYYRDRFKKDPLIEHRKSVAFIGTNQGFLHALDVGAWRFGDDSCTPANDYSGHFEPVSTNPCSTTRRYGTGEELFAYLPGKMLGNYVESYLRTSLDDKPAAKLDSPPTFANVDLGQNANPDNAGTHDYNVRKGYTPDPATAWRLNNDPTQNIGAKTVLASAAGPDQSVFFALDVTNPNHANYPWPMWEFDIANELYHAFDNSGVACTSRSTHYDCLTIKEIFDTYMALGQAPVRADTRGSRHNPLLLRMDFGSQGGKKWVAAFATDFTPRENSSGVSDAAGTIYLIDVKTGQPVMTNSGSGLKQRLTGVVTLGTDRDRVTGDHGKGIGGAPSAVDVNGDGAYDVLYVPSTSGKVYKVNLRDVDASRAFGKAISSCVIANAQTATYANGQTVEHPSSQRIYSNLLVKTTRTGASATVSIFFGTGNNPDSDVDADDLAGSPRRYHVMAFEDRAPLAADCSGRAQVWVQPLGLGQAVWGGLALRENTVATATAVGTKADACSVSDDKSGEIYLLNGASGEAMPGSGTALGGHSFAPPTVIGQRLRFLDSTGGQGSGKVDGAGALDVPGAATGGRAARSILWDMRSNANIQEVVP</sequence>
<comment type="caution">
    <text evidence="2">The sequence shown here is derived from an EMBL/GenBank/DDBJ whole genome shotgun (WGS) entry which is preliminary data.</text>
</comment>
<keyword evidence="3" id="KW-1185">Reference proteome</keyword>
<keyword evidence="1" id="KW-0732">Signal</keyword>
<evidence type="ECO:0000256" key="1">
    <source>
        <dbReference type="SAM" id="SignalP"/>
    </source>
</evidence>
<evidence type="ECO:0000313" key="3">
    <source>
        <dbReference type="Proteomes" id="UP000518300"/>
    </source>
</evidence>
<feature type="chain" id="PRO_5032561294" evidence="1">
    <location>
        <begin position="22"/>
        <end position="1484"/>
    </location>
</feature>
<accession>A0A848LFW0</accession>
<dbReference type="RefSeq" id="WP_169345348.1">
    <property type="nucleotide sequence ID" value="NZ_JABBJJ010000055.1"/>
</dbReference>
<gene>
    <name evidence="2" type="ORF">HG543_14510</name>
</gene>
<dbReference type="Proteomes" id="UP000518300">
    <property type="component" value="Unassembled WGS sequence"/>
</dbReference>
<organism evidence="2 3">
    <name type="scientific">Pyxidicoccus fallax</name>
    <dbReference type="NCBI Taxonomy" id="394095"/>
    <lineage>
        <taxon>Bacteria</taxon>
        <taxon>Pseudomonadati</taxon>
        <taxon>Myxococcota</taxon>
        <taxon>Myxococcia</taxon>
        <taxon>Myxococcales</taxon>
        <taxon>Cystobacterineae</taxon>
        <taxon>Myxococcaceae</taxon>
        <taxon>Pyxidicoccus</taxon>
    </lineage>
</organism>
<feature type="signal peptide" evidence="1">
    <location>
        <begin position="1"/>
        <end position="21"/>
    </location>
</feature>
<proteinExistence type="predicted"/>
<protein>
    <submittedName>
        <fullName evidence="2">Pilus assembly protein PilY</fullName>
    </submittedName>
</protein>
<evidence type="ECO:0000313" key="2">
    <source>
        <dbReference type="EMBL" id="NMO16053.1"/>
    </source>
</evidence>
<dbReference type="InterPro" id="IPR011047">
    <property type="entry name" value="Quinoprotein_ADH-like_sf"/>
</dbReference>